<evidence type="ECO:0000256" key="1">
    <source>
        <dbReference type="SAM" id="MobiDB-lite"/>
    </source>
</evidence>
<organism evidence="2 3">
    <name type="scientific">Limulus polyphemus</name>
    <name type="common">Atlantic horseshoe crab</name>
    <dbReference type="NCBI Taxonomy" id="6850"/>
    <lineage>
        <taxon>Eukaryota</taxon>
        <taxon>Metazoa</taxon>
        <taxon>Ecdysozoa</taxon>
        <taxon>Arthropoda</taxon>
        <taxon>Chelicerata</taxon>
        <taxon>Merostomata</taxon>
        <taxon>Xiphosura</taxon>
        <taxon>Limulidae</taxon>
        <taxon>Limulus</taxon>
    </lineage>
</organism>
<feature type="compositionally biased region" description="Polar residues" evidence="1">
    <location>
        <begin position="26"/>
        <end position="39"/>
    </location>
</feature>
<proteinExistence type="predicted"/>
<accession>A0ABM1RXU7</accession>
<dbReference type="RefSeq" id="XP_022236202.1">
    <property type="nucleotide sequence ID" value="XM_022380494.1"/>
</dbReference>
<feature type="region of interest" description="Disordered" evidence="1">
    <location>
        <begin position="1"/>
        <end position="39"/>
    </location>
</feature>
<dbReference type="Proteomes" id="UP000694941">
    <property type="component" value="Unplaced"/>
</dbReference>
<evidence type="ECO:0000313" key="2">
    <source>
        <dbReference type="Proteomes" id="UP000694941"/>
    </source>
</evidence>
<gene>
    <name evidence="3" type="primary">LOC111083800</name>
</gene>
<dbReference type="GeneID" id="111083800"/>
<sequence>MVPTSQGQIISPPPGAAPPSDGLYNMSMNGGDSYQPVSTMGANVQSQANALRHVITQTGGYTEALTAQPAASMYSHQVQL</sequence>
<protein>
    <submittedName>
        <fullName evidence="3">Pre-B-cell leukemia transcription factor 1-like</fullName>
    </submittedName>
</protein>
<reference evidence="3" key="1">
    <citation type="submission" date="2025-08" db="UniProtKB">
        <authorList>
            <consortium name="RefSeq"/>
        </authorList>
    </citation>
    <scope>IDENTIFICATION</scope>
    <source>
        <tissue evidence="3">Muscle</tissue>
    </source>
</reference>
<evidence type="ECO:0000313" key="3">
    <source>
        <dbReference type="RefSeq" id="XP_022236202.1"/>
    </source>
</evidence>
<name>A0ABM1RXU7_LIMPO</name>
<keyword evidence="2" id="KW-1185">Reference proteome</keyword>